<evidence type="ECO:0000313" key="3">
    <source>
        <dbReference type="Proteomes" id="UP000198211"/>
    </source>
</evidence>
<feature type="signal peptide" evidence="1">
    <location>
        <begin position="1"/>
        <end position="20"/>
    </location>
</feature>
<dbReference type="AlphaFoldDB" id="A0A225UFF9"/>
<name>A0A225UFF9_9STRA</name>
<protein>
    <submittedName>
        <fullName evidence="2">Carbohydrate-binding protein</fullName>
    </submittedName>
</protein>
<feature type="chain" id="PRO_5012691521" evidence="1">
    <location>
        <begin position="21"/>
        <end position="221"/>
    </location>
</feature>
<accession>A0A225UFF9</accession>
<gene>
    <name evidence="2" type="ORF">PHMEG_00040136</name>
</gene>
<proteinExistence type="predicted"/>
<keyword evidence="3" id="KW-1185">Reference proteome</keyword>
<dbReference type="Proteomes" id="UP000198211">
    <property type="component" value="Unassembled WGS sequence"/>
</dbReference>
<evidence type="ECO:0000256" key="1">
    <source>
        <dbReference type="SAM" id="SignalP"/>
    </source>
</evidence>
<reference evidence="3" key="1">
    <citation type="submission" date="2017-03" db="EMBL/GenBank/DDBJ databases">
        <title>Phytopthora megakarya and P. palmivora, two closely related causual agents of cacao black pod achieved similar genome size and gene model numbers by different mechanisms.</title>
        <authorList>
            <person name="Ali S."/>
            <person name="Shao J."/>
            <person name="Larry D.J."/>
            <person name="Kronmiller B."/>
            <person name="Shen D."/>
            <person name="Strem M.D."/>
            <person name="Melnick R.L."/>
            <person name="Guiltinan M.J."/>
            <person name="Tyler B.M."/>
            <person name="Meinhardt L.W."/>
            <person name="Bailey B.A."/>
        </authorList>
    </citation>
    <scope>NUCLEOTIDE SEQUENCE [LARGE SCALE GENOMIC DNA]</scope>
    <source>
        <strain evidence="3">zdho120</strain>
    </source>
</reference>
<keyword evidence="1" id="KW-0732">Signal</keyword>
<dbReference type="OrthoDB" id="118658at2759"/>
<sequence length="221" mass="23776">MKFSALLSAILTTEVLLIAAQDYSSSTDNLCNQPCEDLDEYCEAATGVCRGPNYDGECFNPATAAFQDGCDPGFECIDNKCAYVQGTETDSQTGCGSPCDVFGEYCDINLNECRAPSDGECYNAVTSTFQDGCEENFECIDNMCQVITPGSTNSACYLVCSTGTYCESGTNECRGPNYDGECFNPVTGFYQNGCDPGFTCTSNNNCENALRSLIWTVSLVN</sequence>
<dbReference type="EMBL" id="NBNE01020503">
    <property type="protein sequence ID" value="OWY91326.1"/>
    <property type="molecule type" value="Genomic_DNA"/>
</dbReference>
<comment type="caution">
    <text evidence="2">The sequence shown here is derived from an EMBL/GenBank/DDBJ whole genome shotgun (WGS) entry which is preliminary data.</text>
</comment>
<organism evidence="2 3">
    <name type="scientific">Phytophthora megakarya</name>
    <dbReference type="NCBI Taxonomy" id="4795"/>
    <lineage>
        <taxon>Eukaryota</taxon>
        <taxon>Sar</taxon>
        <taxon>Stramenopiles</taxon>
        <taxon>Oomycota</taxon>
        <taxon>Peronosporomycetes</taxon>
        <taxon>Peronosporales</taxon>
        <taxon>Peronosporaceae</taxon>
        <taxon>Phytophthora</taxon>
    </lineage>
</organism>
<evidence type="ECO:0000313" key="2">
    <source>
        <dbReference type="EMBL" id="OWY91326.1"/>
    </source>
</evidence>